<gene>
    <name evidence="4" type="primary">asd2</name>
    <name evidence="4" type="ORF">Pla133_18980</name>
</gene>
<dbReference type="EMBL" id="CP036287">
    <property type="protein sequence ID" value="QDU66822.1"/>
    <property type="molecule type" value="Genomic_DNA"/>
</dbReference>
<keyword evidence="4" id="KW-0560">Oxidoreductase</keyword>
<dbReference type="GO" id="GO:0046983">
    <property type="term" value="F:protein dimerization activity"/>
    <property type="evidence" value="ECO:0007669"/>
    <property type="project" value="InterPro"/>
</dbReference>
<reference evidence="4 5" key="1">
    <citation type="submission" date="2019-02" db="EMBL/GenBank/DDBJ databases">
        <title>Deep-cultivation of Planctomycetes and their phenomic and genomic characterization uncovers novel biology.</title>
        <authorList>
            <person name="Wiegand S."/>
            <person name="Jogler M."/>
            <person name="Boedeker C."/>
            <person name="Pinto D."/>
            <person name="Vollmers J."/>
            <person name="Rivas-Marin E."/>
            <person name="Kohn T."/>
            <person name="Peeters S.H."/>
            <person name="Heuer A."/>
            <person name="Rast P."/>
            <person name="Oberbeckmann S."/>
            <person name="Bunk B."/>
            <person name="Jeske O."/>
            <person name="Meyerdierks A."/>
            <person name="Storesund J.E."/>
            <person name="Kallscheuer N."/>
            <person name="Luecker S."/>
            <person name="Lage O.M."/>
            <person name="Pohl T."/>
            <person name="Merkel B.J."/>
            <person name="Hornburger P."/>
            <person name="Mueller R.-W."/>
            <person name="Bruemmer F."/>
            <person name="Labrenz M."/>
            <person name="Spormann A.M."/>
            <person name="Op den Camp H."/>
            <person name="Overmann J."/>
            <person name="Amann R."/>
            <person name="Jetten M.S.M."/>
            <person name="Mascher T."/>
            <person name="Medema M.H."/>
            <person name="Devos D.P."/>
            <person name="Kaster A.-K."/>
            <person name="Ovreas L."/>
            <person name="Rohde M."/>
            <person name="Galperin M.Y."/>
            <person name="Jogler C."/>
        </authorList>
    </citation>
    <scope>NUCLEOTIDE SEQUENCE [LARGE SCALE GENOMIC DNA]</scope>
    <source>
        <strain evidence="4 5">Pla133</strain>
    </source>
</reference>
<feature type="active site" description="Acyl-thioester intermediate" evidence="2">
    <location>
        <position position="132"/>
    </location>
</feature>
<feature type="domain" description="Semialdehyde dehydrogenase NAD-binding" evidence="3">
    <location>
        <begin position="7"/>
        <end position="122"/>
    </location>
</feature>
<dbReference type="KEGG" id="pbap:Pla133_18980"/>
<dbReference type="AlphaFoldDB" id="A0A518BIM7"/>
<dbReference type="Pfam" id="PF01118">
    <property type="entry name" value="Semialdhyde_dh"/>
    <property type="match status" value="1"/>
</dbReference>
<evidence type="ECO:0000256" key="1">
    <source>
        <dbReference type="ARBA" id="ARBA00010584"/>
    </source>
</evidence>
<accession>A0A518BIM7</accession>
<dbReference type="EC" id="1.2.1.11" evidence="4"/>
<dbReference type="PANTHER" id="PTHR46278:SF2">
    <property type="entry name" value="ASPARTATE-SEMIALDEHYDE DEHYDROGENASE"/>
    <property type="match status" value="1"/>
</dbReference>
<dbReference type="Gene3D" id="3.40.50.720">
    <property type="entry name" value="NAD(P)-binding Rossmann-like Domain"/>
    <property type="match status" value="1"/>
</dbReference>
<evidence type="ECO:0000256" key="2">
    <source>
        <dbReference type="PIRSR" id="PIRSR000148-1"/>
    </source>
</evidence>
<dbReference type="SUPFAM" id="SSF51735">
    <property type="entry name" value="NAD(P)-binding Rossmann-fold domains"/>
    <property type="match status" value="1"/>
</dbReference>
<dbReference type="Pfam" id="PF02774">
    <property type="entry name" value="Semialdhyde_dhC"/>
    <property type="match status" value="1"/>
</dbReference>
<dbReference type="SMART" id="SM00859">
    <property type="entry name" value="Semialdhyde_dh"/>
    <property type="match status" value="1"/>
</dbReference>
<dbReference type="PANTHER" id="PTHR46278">
    <property type="entry name" value="DEHYDROGENASE, PUTATIVE-RELATED"/>
    <property type="match status" value="1"/>
</dbReference>
<evidence type="ECO:0000313" key="5">
    <source>
        <dbReference type="Proteomes" id="UP000316921"/>
    </source>
</evidence>
<dbReference type="InterPro" id="IPR036291">
    <property type="entry name" value="NAD(P)-bd_dom_sf"/>
</dbReference>
<dbReference type="RefSeq" id="WP_145064625.1">
    <property type="nucleotide sequence ID" value="NZ_CP036287.1"/>
</dbReference>
<dbReference type="InterPro" id="IPR012280">
    <property type="entry name" value="Semialdhyde_DH_dimer_dom"/>
</dbReference>
<sequence length="342" mass="35563">MNLTELEIAVVGARGAVGAELLGVLAGAGVEPGRVRACGSEASAGQRLGFGAGTVELVPTSRAALVGADLVFMAAGEEAARRWAPVAVEAGARVVDNSSAFRDDPAVPLVIPEVNGDVLRGYAGRLVANPNCTTVIALLAATPIRRAFGLERMSVTSYQSVSGAGRRAMDELRDQTAAVLAGEAPVPQVFAEPCAFNVFSHDSPVDPETGLNEEERKLVTESAKLWGDDTTRVAATCMRVPVMRAHCTALDLTLAEPARVADAREVLGRAPGLELVDDRGRGDFPTPLKAAGRVVVLVGRLRADPSQAIDADGRACGLQLFAAGDQLLKGAALNAIQIAQLW</sequence>
<protein>
    <submittedName>
        <fullName evidence="4">Aspartate-semialdehyde dehydrogenase 2</fullName>
        <ecNumber evidence="4">1.2.1.11</ecNumber>
    </submittedName>
</protein>
<organism evidence="4 5">
    <name type="scientific">Engelhardtia mirabilis</name>
    <dbReference type="NCBI Taxonomy" id="2528011"/>
    <lineage>
        <taxon>Bacteria</taxon>
        <taxon>Pseudomonadati</taxon>
        <taxon>Planctomycetota</taxon>
        <taxon>Planctomycetia</taxon>
        <taxon>Planctomycetia incertae sedis</taxon>
        <taxon>Engelhardtia</taxon>
    </lineage>
</organism>
<evidence type="ECO:0000259" key="3">
    <source>
        <dbReference type="SMART" id="SM00859"/>
    </source>
</evidence>
<keyword evidence="5" id="KW-1185">Reference proteome</keyword>
<comment type="similarity">
    <text evidence="1">Belongs to the aspartate-semialdehyde dehydrogenase family.</text>
</comment>
<dbReference type="GO" id="GO:0008652">
    <property type="term" value="P:amino acid biosynthetic process"/>
    <property type="evidence" value="ECO:0007669"/>
    <property type="project" value="InterPro"/>
</dbReference>
<dbReference type="InterPro" id="IPR000534">
    <property type="entry name" value="Semialdehyde_DH_NAD-bd"/>
</dbReference>
<dbReference type="PIRSF" id="PIRSF000148">
    <property type="entry name" value="ASA_dh"/>
    <property type="match status" value="1"/>
</dbReference>
<name>A0A518BIM7_9BACT</name>
<dbReference type="Gene3D" id="3.30.360.10">
    <property type="entry name" value="Dihydrodipicolinate Reductase, domain 2"/>
    <property type="match status" value="1"/>
</dbReference>
<dbReference type="SUPFAM" id="SSF55347">
    <property type="entry name" value="Glyceraldehyde-3-phosphate dehydrogenase-like, C-terminal domain"/>
    <property type="match status" value="1"/>
</dbReference>
<evidence type="ECO:0000313" key="4">
    <source>
        <dbReference type="EMBL" id="QDU66822.1"/>
    </source>
</evidence>
<dbReference type="GO" id="GO:0051287">
    <property type="term" value="F:NAD binding"/>
    <property type="evidence" value="ECO:0007669"/>
    <property type="project" value="InterPro"/>
</dbReference>
<dbReference type="CDD" id="cd18131">
    <property type="entry name" value="ASADH_C_bac_euk_like"/>
    <property type="match status" value="1"/>
</dbReference>
<dbReference type="Proteomes" id="UP000316921">
    <property type="component" value="Chromosome"/>
</dbReference>
<proteinExistence type="inferred from homology"/>
<dbReference type="GO" id="GO:0004073">
    <property type="term" value="F:aspartate-semialdehyde dehydrogenase activity"/>
    <property type="evidence" value="ECO:0007669"/>
    <property type="project" value="UniProtKB-EC"/>
</dbReference>
<dbReference type="NCBIfam" id="NF011456">
    <property type="entry name" value="PRK14874.1"/>
    <property type="match status" value="1"/>
</dbReference>
<feature type="active site" description="Proton acceptor" evidence="2">
    <location>
        <position position="246"/>
    </location>
</feature>